<feature type="domain" description="F-box" evidence="2">
    <location>
        <begin position="406"/>
        <end position="442"/>
    </location>
</feature>
<gene>
    <name evidence="3" type="ORF">HID58_064778</name>
</gene>
<keyword evidence="1" id="KW-0472">Membrane</keyword>
<dbReference type="PROSITE" id="PS50181">
    <property type="entry name" value="FBOX"/>
    <property type="match status" value="2"/>
</dbReference>
<dbReference type="SUPFAM" id="SSF81383">
    <property type="entry name" value="F-box domain"/>
    <property type="match status" value="2"/>
</dbReference>
<dbReference type="InterPro" id="IPR055411">
    <property type="entry name" value="LRR_FXL15/At3g58940/PEG3-like"/>
</dbReference>
<dbReference type="Pfam" id="PF24758">
    <property type="entry name" value="LRR_At5g56370"/>
    <property type="match status" value="2"/>
</dbReference>
<dbReference type="EMBL" id="JAGKQM010000015">
    <property type="protein sequence ID" value="KAH0877384.1"/>
    <property type="molecule type" value="Genomic_DNA"/>
</dbReference>
<dbReference type="Proteomes" id="UP000824890">
    <property type="component" value="Unassembled WGS sequence"/>
</dbReference>
<dbReference type="InterPro" id="IPR050232">
    <property type="entry name" value="FBL13/AtMIF1-like"/>
</dbReference>
<evidence type="ECO:0000259" key="2">
    <source>
        <dbReference type="PROSITE" id="PS50181"/>
    </source>
</evidence>
<keyword evidence="4" id="KW-1185">Reference proteome</keyword>
<dbReference type="SMART" id="SM00256">
    <property type="entry name" value="FBOX"/>
    <property type="match status" value="2"/>
</dbReference>
<accession>A0ABQ7ZAY8</accession>
<evidence type="ECO:0000256" key="1">
    <source>
        <dbReference type="SAM" id="Phobius"/>
    </source>
</evidence>
<dbReference type="SUPFAM" id="SSF52047">
    <property type="entry name" value="RNI-like"/>
    <property type="match status" value="2"/>
</dbReference>
<dbReference type="Pfam" id="PF08387">
    <property type="entry name" value="FBD"/>
    <property type="match status" value="3"/>
</dbReference>
<feature type="transmembrane region" description="Helical" evidence="1">
    <location>
        <begin position="200"/>
        <end position="218"/>
    </location>
</feature>
<dbReference type="Pfam" id="PF04884">
    <property type="entry name" value="UVB_sens_prot"/>
    <property type="match status" value="1"/>
</dbReference>
<feature type="transmembrane region" description="Helical" evidence="1">
    <location>
        <begin position="116"/>
        <end position="140"/>
    </location>
</feature>
<keyword evidence="1" id="KW-1133">Transmembrane helix</keyword>
<name>A0ABQ7ZAY8_BRANA</name>
<dbReference type="InterPro" id="IPR054549">
    <property type="entry name" value="UVB_sens_RUS_dom"/>
</dbReference>
<dbReference type="Pfam" id="PF24160">
    <property type="entry name" value="UVB_sens_C"/>
    <property type="match status" value="1"/>
</dbReference>
<evidence type="ECO:0000313" key="4">
    <source>
        <dbReference type="Proteomes" id="UP000824890"/>
    </source>
</evidence>
<feature type="domain" description="F-box" evidence="2">
    <location>
        <begin position="1017"/>
        <end position="1053"/>
    </location>
</feature>
<proteinExistence type="predicted"/>
<dbReference type="PANTHER" id="PTHR31900">
    <property type="entry name" value="F-BOX/RNI SUPERFAMILY PROTEIN-RELATED"/>
    <property type="match status" value="1"/>
</dbReference>
<evidence type="ECO:0000313" key="3">
    <source>
        <dbReference type="EMBL" id="KAH0877384.1"/>
    </source>
</evidence>
<dbReference type="PANTHER" id="PTHR31900:SF33">
    <property type="entry name" value="PROTEIN WITH RNI-LIKE_FBD-LIKE DOMAIN"/>
    <property type="match status" value="1"/>
</dbReference>
<sequence length="1474" mass="167586">MSLLIESTMYGDEFFKLLYPRQGFPDSVTPDYVGFQLWDTLQGLSTYIKMMLSTQALLSAIGVGEKSATVIGATFQWFLRDFTGMLGGILFTFYQGSNLDSNAKMWRLVADLMNDIGMLMDLLSPLFPSAFIIVVCLGSLSRSFTGVASGATRAALTQHFALQENAADISAKEGSQETMATMMGMSLGMLLARFTSGNPLAIWLSFLSLTVFHMYANYRAVRCLVLNSLNFERSSILLAHFMQTGQVLSPELVSSMEGVLPMWATYSKSTDSNALHKRVHVGVRVSSLPRPDIMQLLNGAGASSHKNAKYLLAHREGNVSVILHKDSTAGDVLKSYIHAIAMANLMEKSTSFYSEGEAWIDKHYDEFLNKLRSGGWKTERLLCPSITWRANWIPHTSGLGLVMSGRDRLSALPESLLTHILSYLPTKHSVKTSVLSTRWKNLWLNVPALDLNCEDFPYREEEEEEEAVLGFLDRLLEFEPGSRLLKFKVKCGNVEDIGGLRDRISTVIHRGPQHLDFESFTEYIDHDDAFLYPFIDYIPLNLYTSRTLVSLKLTFSGLEDPGFVWMPCLKSMILVKVHFHYAADLEKLVSGCPVLEELTLVRNMDPILVGTDEKIMRVRSGSLKRFRVPLWHGKRCRSSVKCTLEIDAPMLEHMTLGEDHYDSVMVKNLTSLFMVDLGIKFAVKFGEFVDPGDLSKRNEIRYFLSGISSVKHMNISEKTVQALELYSNVGLIPKFNYLSRLEAVFPYKLLQFLPAFLECCPNLKHLILEVYYSREMEDAFELTNVPGCFLSTLECVQLKRIHEWEEEEMKVATYFLENAAVLKKLTLSLTNYPRYVSDEEIFEEVNKVAKRSPACQILPDWDFFWGYYLLKGRRPRDNMATMTGMSLGMLLAREDGVVLSFFDRLLEFNPDLRLLKVKEIFYPVETEDLYQLANVPGCFLSTLECVQLKRIHVRGEQEMEVATYFLENAAVLKKLTLSLTNYPRYVSDEEIFEEVNRVAKRSPTCQILPDWEVMSGRDRISELPESLLTHILSYLPTKHSVKTSVLSTRWKNLWLNVPALDLNCEDFPYREEEEEEEAVLGFLDRLLEFGPGSRLLKVKVKCGSVEIKGLKDRISTVIHRGPQVLDVESCTKYLDPDIETYYPYVEFMPLNLYTSKTLVSLKLTYSGVEDPPGFVCMPCLKSMTLVQVHFRDDSSLERLVSGCPLLEELTLIRDIHSCFVGEVDRFMSVRSGSLKRFRVPLWYGLSCSSQSSAKCRLEIDAPGLEHMILGEDQFDSIVVQKKLTSLFMVDLNIKFGELFLYGISSVGHMIISEKTLKALELYSRVELIPKFNNLSRLVAVFPGNLLEFLPAFLECFPNLKHLILEVVYFREEEDAFELTNVPQCFLSTLECVALKRIHDWEEEEMRVATYFLENAAVLKKLTLSLTDYPRLISDEEIFEEPVIAVDQGSVRCNVRHDSSPLHFLDGGTGSLLVV</sequence>
<dbReference type="InterPro" id="IPR036047">
    <property type="entry name" value="F-box-like_dom_sf"/>
</dbReference>
<dbReference type="InterPro" id="IPR001810">
    <property type="entry name" value="F-box_dom"/>
</dbReference>
<dbReference type="InterPro" id="IPR053781">
    <property type="entry name" value="F-box_AtFBL13-like"/>
</dbReference>
<organism evidence="3 4">
    <name type="scientific">Brassica napus</name>
    <name type="common">Rape</name>
    <dbReference type="NCBI Taxonomy" id="3708"/>
    <lineage>
        <taxon>Eukaryota</taxon>
        <taxon>Viridiplantae</taxon>
        <taxon>Streptophyta</taxon>
        <taxon>Embryophyta</taxon>
        <taxon>Tracheophyta</taxon>
        <taxon>Spermatophyta</taxon>
        <taxon>Magnoliopsida</taxon>
        <taxon>eudicotyledons</taxon>
        <taxon>Gunneridae</taxon>
        <taxon>Pentapetalae</taxon>
        <taxon>rosids</taxon>
        <taxon>malvids</taxon>
        <taxon>Brassicales</taxon>
        <taxon>Brassicaceae</taxon>
        <taxon>Brassiceae</taxon>
        <taxon>Brassica</taxon>
    </lineage>
</organism>
<dbReference type="Pfam" id="PF00646">
    <property type="entry name" value="F-box"/>
    <property type="match status" value="2"/>
</dbReference>
<dbReference type="InterPro" id="IPR055412">
    <property type="entry name" value="UVB_sens_C"/>
</dbReference>
<dbReference type="SMART" id="SM00579">
    <property type="entry name" value="FBD"/>
    <property type="match status" value="3"/>
</dbReference>
<dbReference type="CDD" id="cd22160">
    <property type="entry name" value="F-box_AtFBL13-like"/>
    <property type="match status" value="2"/>
</dbReference>
<protein>
    <recommendedName>
        <fullName evidence="2">F-box domain-containing protein</fullName>
    </recommendedName>
</protein>
<comment type="caution">
    <text evidence="3">The sequence shown here is derived from an EMBL/GenBank/DDBJ whole genome shotgun (WGS) entry which is preliminary data.</text>
</comment>
<keyword evidence="1" id="KW-0812">Transmembrane</keyword>
<reference evidence="3 4" key="1">
    <citation type="submission" date="2021-05" db="EMBL/GenBank/DDBJ databases">
        <title>Genome Assembly of Synthetic Allotetraploid Brassica napus Reveals Homoeologous Exchanges between Subgenomes.</title>
        <authorList>
            <person name="Davis J.T."/>
        </authorList>
    </citation>
    <scope>NUCLEOTIDE SEQUENCE [LARGE SCALE GENOMIC DNA]</scope>
    <source>
        <strain evidence="4">cv. Da-Ae</strain>
        <tissue evidence="3">Seedling</tissue>
    </source>
</reference>
<dbReference type="InterPro" id="IPR006566">
    <property type="entry name" value="FBD"/>
</dbReference>
<dbReference type="Gene3D" id="1.20.1280.50">
    <property type="match status" value="2"/>
</dbReference>